<dbReference type="PANTHER" id="PTHR24411">
    <property type="entry name" value="NUCLEAR FACTOR ERYTHROID 2-RELATED FACTOR"/>
    <property type="match status" value="1"/>
</dbReference>
<dbReference type="InterPro" id="IPR004826">
    <property type="entry name" value="bZIP_Maf"/>
</dbReference>
<feature type="region of interest" description="Disordered" evidence="6">
    <location>
        <begin position="328"/>
        <end position="355"/>
    </location>
</feature>
<dbReference type="Pfam" id="PF03131">
    <property type="entry name" value="bZIP_Maf"/>
    <property type="match status" value="1"/>
</dbReference>
<keyword evidence="10" id="KW-1185">Reference proteome</keyword>
<dbReference type="GO" id="GO:0000981">
    <property type="term" value="F:DNA-binding transcription factor activity, RNA polymerase II-specific"/>
    <property type="evidence" value="ECO:0007669"/>
    <property type="project" value="TreeGrafter"/>
</dbReference>
<evidence type="ECO:0000313" key="9">
    <source>
        <dbReference type="EMBL" id="KAG5673707.1"/>
    </source>
</evidence>
<dbReference type="InterPro" id="IPR004827">
    <property type="entry name" value="bZIP"/>
</dbReference>
<proteinExistence type="predicted"/>
<sequence length="1139" mass="127883">MISKKILYSEQLLQLVLALSLLQVDPVNYLEWGVSRIHSDDGSPWQLEIAQTLFSDSPYMNRKTYIPFNEDLGRFSHMHNYGLQTYLLNLSDDPITALHANNITSRFIENNNNNTENAAAAVVNTNNNNNQQQQQQLASTSNLINLIQESSSNSREDPFLHSDLLSSFDGESIAEQNLADLHDYEEIVEPRPSSLFVPTTKNEISNEQDIWLEFRGVQQQENSTNTYANRLNVIELNLNDTTYTRSAVIDWNDFLPFVNDSSTTVAEENQQKTDEKHAVLAKENKKTDDVGDNEDRNNNEAVITSNVELTIEEMDLIEVLWKQDVDLGYNPTPSVTTSSDTKTHKKKDSVQEEDDVEKLKALLELKTDKKSDEKEVDNDSDTPWPNLSYTIDTETGEYIFSPSGNNNTELENLLFDDNLLVDVNDISDKEKQNNAESEESNEEKVEEEKADDLEAVLENNLKLVFEPGKEDDFLEDLNSSLSILLDEADNLDLLGDMMLQPPSSHFQHPRQPAQNYAHCVNSYRQSGYQGRVPLGRTMSMEQRWQDLANLLSFPPAMGMTDMGSHAAAVHYSQHYPYQTSGPMSHGQHSQFAHPHSHSVLHNASLAEIASQPTTSHHLQPYSSNLGSAVATSMHLTSNSTSETDAGNSAYKMEHDLMYYSQTAEMNNHPSDGILNIFNDEDLQLMDMAVNEGMYTMRMLDQNSNCTNSSALASNPHFNNTLLGSHMPSNLSSGIGSVASTTISAQQHTASGDRLDASSDSAVSSMGSERVASLSDGEWNEAGSDSAQEYHSRKLVGPYDYRFNNNRMLDANRQPVAQKKHQMYGKRFAHENAILPPPSLSHSSSTDSIPNIPIKYEPYDAYNNSVASSSAAAAAAASVIKPPPSLAESETKYSYSLDFPHHRHKNTNGLPSHELVHHNHTYTMPPHPTPQQLPNNNGANPKPQMRDKKAKKSDEEHMTRDEKRARALQIPISVHDIINLPMDEFNERLSKYDLSENQLSLIRDIRRRGKNKVAAQNCRKRKLDQIVCLADEVKDMKMRKDRFIREREMLLTERRRIKDKFAALYRHVFTNLRDPEGNPYSSYQYSLQQSADGSVVLVPRSDQNTTENGGAAAATNGNGSSQRNSNSQHGSNNNNTSNFK</sequence>
<feature type="compositionally biased region" description="Low complexity" evidence="6">
    <location>
        <begin position="1103"/>
        <end position="1139"/>
    </location>
</feature>
<dbReference type="Proteomes" id="UP001107558">
    <property type="component" value="Chromosome 3"/>
</dbReference>
<feature type="region of interest" description="Disordered" evidence="6">
    <location>
        <begin position="918"/>
        <end position="961"/>
    </location>
</feature>
<evidence type="ECO:0000256" key="2">
    <source>
        <dbReference type="ARBA" id="ARBA00023125"/>
    </source>
</evidence>
<dbReference type="GO" id="GO:0005634">
    <property type="term" value="C:nucleus"/>
    <property type="evidence" value="ECO:0007669"/>
    <property type="project" value="TreeGrafter"/>
</dbReference>
<feature type="domain" description="BZIP" evidence="8">
    <location>
        <begin position="1000"/>
        <end position="1063"/>
    </location>
</feature>
<dbReference type="OrthoDB" id="7458135at2759"/>
<keyword evidence="3" id="KW-0010">Activator</keyword>
<dbReference type="Gene3D" id="1.10.880.10">
    <property type="entry name" value="Transcription factor, Skn-1-like, DNA-binding domain"/>
    <property type="match status" value="1"/>
</dbReference>
<accession>A0A9J6BVZ2</accession>
<gene>
    <name evidence="9" type="ORF">PVAND_003730</name>
</gene>
<dbReference type="InterPro" id="IPR047167">
    <property type="entry name" value="NFE2-like"/>
</dbReference>
<keyword evidence="4" id="KW-0804">Transcription</keyword>
<evidence type="ECO:0000256" key="6">
    <source>
        <dbReference type="SAM" id="MobiDB-lite"/>
    </source>
</evidence>
<keyword evidence="7" id="KW-0732">Signal</keyword>
<dbReference type="InterPro" id="IPR008917">
    <property type="entry name" value="TF_DNA-bd_sf"/>
</dbReference>
<evidence type="ECO:0000256" key="4">
    <source>
        <dbReference type="ARBA" id="ARBA00023163"/>
    </source>
</evidence>
<protein>
    <recommendedName>
        <fullName evidence="8">BZIP domain-containing protein</fullName>
    </recommendedName>
</protein>
<dbReference type="GO" id="GO:0000978">
    <property type="term" value="F:RNA polymerase II cis-regulatory region sequence-specific DNA binding"/>
    <property type="evidence" value="ECO:0007669"/>
    <property type="project" value="InterPro"/>
</dbReference>
<feature type="region of interest" description="Disordered" evidence="6">
    <location>
        <begin position="1099"/>
        <end position="1139"/>
    </location>
</feature>
<feature type="signal peptide" evidence="7">
    <location>
        <begin position="1"/>
        <end position="18"/>
    </location>
</feature>
<dbReference type="AlphaFoldDB" id="A0A9J6BVZ2"/>
<evidence type="ECO:0000259" key="8">
    <source>
        <dbReference type="PROSITE" id="PS50217"/>
    </source>
</evidence>
<keyword evidence="5" id="KW-0539">Nucleus</keyword>
<organism evidence="9 10">
    <name type="scientific">Polypedilum vanderplanki</name>
    <name type="common">Sleeping chironomid midge</name>
    <dbReference type="NCBI Taxonomy" id="319348"/>
    <lineage>
        <taxon>Eukaryota</taxon>
        <taxon>Metazoa</taxon>
        <taxon>Ecdysozoa</taxon>
        <taxon>Arthropoda</taxon>
        <taxon>Hexapoda</taxon>
        <taxon>Insecta</taxon>
        <taxon>Pterygota</taxon>
        <taxon>Neoptera</taxon>
        <taxon>Endopterygota</taxon>
        <taxon>Diptera</taxon>
        <taxon>Nematocera</taxon>
        <taxon>Chironomoidea</taxon>
        <taxon>Chironomidae</taxon>
        <taxon>Chironominae</taxon>
        <taxon>Polypedilum</taxon>
        <taxon>Polypedilum</taxon>
    </lineage>
</organism>
<evidence type="ECO:0000313" key="10">
    <source>
        <dbReference type="Proteomes" id="UP001107558"/>
    </source>
</evidence>
<feature type="region of interest" description="Disordered" evidence="6">
    <location>
        <begin position="743"/>
        <end position="768"/>
    </location>
</feature>
<dbReference type="EMBL" id="JADBJN010000003">
    <property type="protein sequence ID" value="KAG5673707.1"/>
    <property type="molecule type" value="Genomic_DNA"/>
</dbReference>
<evidence type="ECO:0000256" key="1">
    <source>
        <dbReference type="ARBA" id="ARBA00023015"/>
    </source>
</evidence>
<dbReference type="SMART" id="SM00338">
    <property type="entry name" value="BRLZ"/>
    <property type="match status" value="1"/>
</dbReference>
<dbReference type="FunFam" id="1.10.880.10:FF:000004">
    <property type="entry name" value="Nuclear factor, erythroid 2"/>
    <property type="match status" value="1"/>
</dbReference>
<feature type="compositionally biased region" description="Basic and acidic residues" evidence="6">
    <location>
        <begin position="943"/>
        <end position="961"/>
    </location>
</feature>
<feature type="chain" id="PRO_5039890209" description="BZIP domain-containing protein" evidence="7">
    <location>
        <begin position="19"/>
        <end position="1139"/>
    </location>
</feature>
<dbReference type="PROSITE" id="PS00036">
    <property type="entry name" value="BZIP_BASIC"/>
    <property type="match status" value="1"/>
</dbReference>
<keyword evidence="1" id="KW-0805">Transcription regulation</keyword>
<reference evidence="9" key="1">
    <citation type="submission" date="2021-03" db="EMBL/GenBank/DDBJ databases">
        <title>Chromosome level genome of the anhydrobiotic midge Polypedilum vanderplanki.</title>
        <authorList>
            <person name="Yoshida Y."/>
            <person name="Kikawada T."/>
            <person name="Gusev O."/>
        </authorList>
    </citation>
    <scope>NUCLEOTIDE SEQUENCE</scope>
    <source>
        <strain evidence="9">NIAS01</strain>
        <tissue evidence="9">Whole body or cell culture</tissue>
    </source>
</reference>
<comment type="caution">
    <text evidence="9">The sequence shown here is derived from an EMBL/GenBank/DDBJ whole genome shotgun (WGS) entry which is preliminary data.</text>
</comment>
<evidence type="ECO:0000256" key="7">
    <source>
        <dbReference type="SAM" id="SignalP"/>
    </source>
</evidence>
<dbReference type="PANTHER" id="PTHR24411:SF55">
    <property type="entry name" value="SEGMENTATION PROTEIN CAP'N'COLLAR"/>
    <property type="match status" value="1"/>
</dbReference>
<evidence type="ECO:0000256" key="3">
    <source>
        <dbReference type="ARBA" id="ARBA00023159"/>
    </source>
</evidence>
<keyword evidence="2" id="KW-0238">DNA-binding</keyword>
<feature type="region of interest" description="Disordered" evidence="6">
    <location>
        <begin position="429"/>
        <end position="449"/>
    </location>
</feature>
<dbReference type="SUPFAM" id="SSF47454">
    <property type="entry name" value="A DNA-binding domain in eukaryotic transcription factors"/>
    <property type="match status" value="1"/>
</dbReference>
<evidence type="ECO:0000256" key="5">
    <source>
        <dbReference type="ARBA" id="ARBA00023242"/>
    </source>
</evidence>
<name>A0A9J6BVZ2_POLVA</name>
<dbReference type="CDD" id="cd14698">
    <property type="entry name" value="bZIP_CNC"/>
    <property type="match status" value="1"/>
</dbReference>
<dbReference type="PROSITE" id="PS50217">
    <property type="entry name" value="BZIP"/>
    <property type="match status" value="1"/>
</dbReference>